<reference evidence="9 10" key="1">
    <citation type="submission" date="2020-12" db="EMBL/GenBank/DDBJ databases">
        <title>Bacterial novel species Pedobacter sp. SD-b isolated from soil.</title>
        <authorList>
            <person name="Jung H.-Y."/>
        </authorList>
    </citation>
    <scope>NUCLEOTIDE SEQUENCE [LARGE SCALE GENOMIC DNA]</scope>
    <source>
        <strain evidence="9 10">SD-b</strain>
    </source>
</reference>
<organism evidence="9 10">
    <name type="scientific">Pedobacter segetis</name>
    <dbReference type="NCBI Taxonomy" id="2793069"/>
    <lineage>
        <taxon>Bacteria</taxon>
        <taxon>Pseudomonadati</taxon>
        <taxon>Bacteroidota</taxon>
        <taxon>Sphingobacteriia</taxon>
        <taxon>Sphingobacteriales</taxon>
        <taxon>Sphingobacteriaceae</taxon>
        <taxon>Pedobacter</taxon>
    </lineage>
</organism>
<feature type="domain" description="Secretion system C-terminal sorting" evidence="7">
    <location>
        <begin position="1176"/>
        <end position="1251"/>
    </location>
</feature>
<evidence type="ECO:0000256" key="3">
    <source>
        <dbReference type="ARBA" id="ARBA00022825"/>
    </source>
</evidence>
<dbReference type="SUPFAM" id="SSF52743">
    <property type="entry name" value="Subtilisin-like"/>
    <property type="match status" value="1"/>
</dbReference>
<keyword evidence="10" id="KW-1185">Reference proteome</keyword>
<dbReference type="InterPro" id="IPR036852">
    <property type="entry name" value="Peptidase_S8/S53_dom_sf"/>
</dbReference>
<feature type="signal peptide" evidence="5">
    <location>
        <begin position="1"/>
        <end position="20"/>
    </location>
</feature>
<keyword evidence="1 4" id="KW-0645">Protease</keyword>
<dbReference type="SUPFAM" id="SSF49785">
    <property type="entry name" value="Galactose-binding domain-like"/>
    <property type="match status" value="1"/>
</dbReference>
<dbReference type="InterPro" id="IPR045474">
    <property type="entry name" value="GEVED"/>
</dbReference>
<feature type="domain" description="GEVED" evidence="8">
    <location>
        <begin position="661"/>
        <end position="739"/>
    </location>
</feature>
<feature type="active site" description="Charge relay system" evidence="4">
    <location>
        <position position="130"/>
    </location>
</feature>
<dbReference type="InterPro" id="IPR026444">
    <property type="entry name" value="Secre_tail"/>
</dbReference>
<dbReference type="Gene3D" id="3.40.50.200">
    <property type="entry name" value="Peptidase S8/S53 domain"/>
    <property type="match status" value="1"/>
</dbReference>
<dbReference type="RefSeq" id="WP_200586100.1">
    <property type="nucleotide sequence ID" value="NZ_JAEHFY010000012.1"/>
</dbReference>
<dbReference type="InterPro" id="IPR034058">
    <property type="entry name" value="TagA/B/C/D_pept_dom"/>
</dbReference>
<dbReference type="PANTHER" id="PTHR43399:SF5">
    <property type="entry name" value="PEPTIDASE S8 FAMILY WITH PROTEASE-ASSOCIATED DOMAIN"/>
    <property type="match status" value="1"/>
</dbReference>
<gene>
    <name evidence="9" type="ORF">I5M32_10010</name>
</gene>
<dbReference type="InterPro" id="IPR051048">
    <property type="entry name" value="Peptidase_S8/S53_subtilisin"/>
</dbReference>
<dbReference type="PROSITE" id="PS51892">
    <property type="entry name" value="SUBTILASE"/>
    <property type="match status" value="1"/>
</dbReference>
<dbReference type="Pfam" id="PF20009">
    <property type="entry name" value="GEVED"/>
    <property type="match status" value="1"/>
</dbReference>
<dbReference type="InterPro" id="IPR008979">
    <property type="entry name" value="Galactose-bd-like_sf"/>
</dbReference>
<comment type="caution">
    <text evidence="9">The sequence shown here is derived from an EMBL/GenBank/DDBJ whole genome shotgun (WGS) entry which is preliminary data.</text>
</comment>
<feature type="chain" id="PRO_5046030567" evidence="5">
    <location>
        <begin position="21"/>
        <end position="1254"/>
    </location>
</feature>
<dbReference type="PANTHER" id="PTHR43399">
    <property type="entry name" value="SUBTILISIN-RELATED"/>
    <property type="match status" value="1"/>
</dbReference>
<sequence length="1254" mass="135152">MIRKSLFLPFFLLCFSFSFAQESGNLLSDVQINKLQRLSSQFKETSDENRSRAFALAAKNNWVTLRVQKDGTIISLQGIDALGLPLYLKTENNTVAAGTTRTNSFYSGGSLGLNLNGSSDNLIGKIGIWDGGTILTSHQEFQDASGTSRIILKDTPSSGSQHATHVAGTMIAAGINPIARGMAWGLKKLYAWDFNSDIPEMTTAASQSMIISNHSYGFIAGWNYNSSTNPPRWEWYGSPNATEDYKFGFYDDSARDWDKICYNAPYYLPIKSAGNNRSENGPSIGTDYYGFDSSGALVIKGPRPSGISNNDGYDIISTTGTAKNILSIGAVYGLPFGAGSTSDIKISPFSSWGPTDDGRIKPDIVADGVELTSTSNENNMAYATLSGTSMSSPNTSGSLTLLQEYYSKLNNGSFMRSATLKSLVINTTDEAGASPGPDYIYGWGLLNVERAANLIKLNGTKSLISERTLSQGEVYNLQVTTSGYGPFKVTICWTDPEGIPNATGTLNNRTPKLVNDLDLRIIKGANTFLPWKLDPNNPSNAAVMADNIIDNVEQIAVSNALPGQVYTIRVSHKGTLAKGPQAYSIIASGVGGNVYCASAALSTVDSRIDKVVFNTISNTLNNTCRDYSDFKSISTGLEQGKAYPFTISLGSCGTAQNKFAKVFIDWNGNGNFDDSGETVATSGLIAGNGDFTGNIAVPANVVPGNTTVMRIVTSEVSSADQVLSCGNYAKGETQDYTINFIKPTNDVGVIAFNDFQANVCKSNDLIFSVKIKNFGSNTVTNIPITLTLTNNSTIVKKITEVYTGSLAPNFEADFKVSGGFMVTEGLTYTLEGKTELVGDVISTNNATINNFNVIIPMGIKNASIAECDNAKGFYQLNSEADGTVFWYTNANDTVPLTFGNVFINTLPSNKTLYAGVNDFKSYFGAANKKIYGGGNYSGNFGPKPIITVKAPMVLDSALLYISQSGQLTFTVETANGEVLNSSTINVERTKTTPDVINSNTTIDDDLNDLGKVYKIGLVFPAAGKYYVGIQFNGATIFRSNVGVNNIPIDLGNGLVNLSGAYSDTNGIITNAYYYFYNMLFKSLGCTNGKRTAITLAKPTITQNGTSLVASYGLKYKWYVNDTIDSTALTNTYNPKKSGVYRVELISPSGCVTSSSDFNYVLSAIKPYDAAEIALNIYPIPTKGILNIFFDVIKKENISIKIINIIGQEMLTKKIDGFSGKFDQGLDLRGFDNGTYIFSLKVGNKVYKQKFILSK</sequence>
<evidence type="ECO:0000313" key="10">
    <source>
        <dbReference type="Proteomes" id="UP000660024"/>
    </source>
</evidence>
<dbReference type="PROSITE" id="PS00138">
    <property type="entry name" value="SUBTILASE_SER"/>
    <property type="match status" value="1"/>
</dbReference>
<dbReference type="CDD" id="cd04842">
    <property type="entry name" value="Peptidases_S8_Kp43_protease"/>
    <property type="match status" value="1"/>
</dbReference>
<evidence type="ECO:0000256" key="4">
    <source>
        <dbReference type="PROSITE-ProRule" id="PRU01240"/>
    </source>
</evidence>
<evidence type="ECO:0000256" key="2">
    <source>
        <dbReference type="ARBA" id="ARBA00022801"/>
    </source>
</evidence>
<feature type="domain" description="Peptidase S8/S53" evidence="6">
    <location>
        <begin position="153"/>
        <end position="444"/>
    </location>
</feature>
<evidence type="ECO:0000256" key="5">
    <source>
        <dbReference type="SAM" id="SignalP"/>
    </source>
</evidence>
<dbReference type="InterPro" id="IPR023828">
    <property type="entry name" value="Peptidase_S8_Ser-AS"/>
</dbReference>
<dbReference type="Proteomes" id="UP000660024">
    <property type="component" value="Unassembled WGS sequence"/>
</dbReference>
<dbReference type="InterPro" id="IPR000209">
    <property type="entry name" value="Peptidase_S8/S53_dom"/>
</dbReference>
<dbReference type="EMBL" id="JAEHFY010000012">
    <property type="protein sequence ID" value="MBK0383294.1"/>
    <property type="molecule type" value="Genomic_DNA"/>
</dbReference>
<dbReference type="PRINTS" id="PR00723">
    <property type="entry name" value="SUBTILISIN"/>
</dbReference>
<evidence type="ECO:0000259" key="7">
    <source>
        <dbReference type="Pfam" id="PF18962"/>
    </source>
</evidence>
<evidence type="ECO:0000256" key="1">
    <source>
        <dbReference type="ARBA" id="ARBA00022670"/>
    </source>
</evidence>
<dbReference type="Pfam" id="PF00082">
    <property type="entry name" value="Peptidase_S8"/>
    <property type="match status" value="1"/>
</dbReference>
<protein>
    <submittedName>
        <fullName evidence="9">S8 family serine peptidase</fullName>
    </submittedName>
</protein>
<name>A0ABS1BK78_9SPHI</name>
<comment type="similarity">
    <text evidence="4">Belongs to the peptidase S8 family.</text>
</comment>
<keyword evidence="3 4" id="KW-0720">Serine protease</keyword>
<dbReference type="InterPro" id="IPR015500">
    <property type="entry name" value="Peptidase_S8_subtilisin-rel"/>
</dbReference>
<keyword evidence="2 4" id="KW-0378">Hydrolase</keyword>
<dbReference type="Pfam" id="PF18962">
    <property type="entry name" value="Por_Secre_tail"/>
    <property type="match status" value="1"/>
</dbReference>
<evidence type="ECO:0000313" key="9">
    <source>
        <dbReference type="EMBL" id="MBK0383294.1"/>
    </source>
</evidence>
<feature type="active site" description="Charge relay system" evidence="4">
    <location>
        <position position="162"/>
    </location>
</feature>
<evidence type="ECO:0000259" key="8">
    <source>
        <dbReference type="Pfam" id="PF20009"/>
    </source>
</evidence>
<proteinExistence type="inferred from homology"/>
<dbReference type="NCBIfam" id="TIGR04183">
    <property type="entry name" value="Por_Secre_tail"/>
    <property type="match status" value="1"/>
</dbReference>
<keyword evidence="5" id="KW-0732">Signal</keyword>
<dbReference type="Gene3D" id="2.60.120.380">
    <property type="match status" value="1"/>
</dbReference>
<feature type="active site" description="Charge relay system" evidence="4">
    <location>
        <position position="389"/>
    </location>
</feature>
<accession>A0ABS1BK78</accession>
<evidence type="ECO:0000259" key="6">
    <source>
        <dbReference type="Pfam" id="PF00082"/>
    </source>
</evidence>